<dbReference type="AlphaFoldDB" id="A0A4E0R419"/>
<dbReference type="Proteomes" id="UP000230066">
    <property type="component" value="Unassembled WGS sequence"/>
</dbReference>
<gene>
    <name evidence="2" type="ORF">D915_006189</name>
</gene>
<organism evidence="2 3">
    <name type="scientific">Fasciola hepatica</name>
    <name type="common">Liver fluke</name>
    <dbReference type="NCBI Taxonomy" id="6192"/>
    <lineage>
        <taxon>Eukaryota</taxon>
        <taxon>Metazoa</taxon>
        <taxon>Spiralia</taxon>
        <taxon>Lophotrochozoa</taxon>
        <taxon>Platyhelminthes</taxon>
        <taxon>Trematoda</taxon>
        <taxon>Digenea</taxon>
        <taxon>Plagiorchiida</taxon>
        <taxon>Echinostomata</taxon>
        <taxon>Echinostomatoidea</taxon>
        <taxon>Fasciolidae</taxon>
        <taxon>Fasciola</taxon>
    </lineage>
</organism>
<feature type="transmembrane region" description="Helical" evidence="1">
    <location>
        <begin position="7"/>
        <end position="34"/>
    </location>
</feature>
<dbReference type="SUPFAM" id="SSF48576">
    <property type="entry name" value="Terpenoid synthases"/>
    <property type="match status" value="1"/>
</dbReference>
<dbReference type="InterPro" id="IPR008949">
    <property type="entry name" value="Isoprenoid_synthase_dom_sf"/>
</dbReference>
<protein>
    <submittedName>
        <fullName evidence="2">Uncharacterized protein</fullName>
    </submittedName>
</protein>
<keyword evidence="1" id="KW-0472">Membrane</keyword>
<comment type="caution">
    <text evidence="2">The sequence shown here is derived from an EMBL/GenBank/DDBJ whole genome shotgun (WGS) entry which is preliminary data.</text>
</comment>
<keyword evidence="3" id="KW-1185">Reference proteome</keyword>
<evidence type="ECO:0000313" key="2">
    <source>
        <dbReference type="EMBL" id="THD23069.1"/>
    </source>
</evidence>
<dbReference type="EMBL" id="JXXN02002355">
    <property type="protein sequence ID" value="THD23069.1"/>
    <property type="molecule type" value="Genomic_DNA"/>
</dbReference>
<sequence>MLDLKPVYIYIYIWGFTNICFCINLKLVILSSIYPGASGFAGIVTVSFETALFSLILLLIFLFLFCILERQSYGCTIIAKVFRQNNATSSVSLCGHGSTLYIRFMTVGRFLPVNTVLKRSISHCLNIVKNYDRENYLCSLLLPEPQRSFALAIRAMNVELAQVRDHAVKSDQAKVRFIFWREVVNGLFKSEARYDTPVVRELLQSVSGLRLSKYLFLRLIEAREKHFNECAFNSLKDAERYAEDTNVSLLYLICEAHGKCLSINVHQSSVKEPFSYRVIFCGRRLSITHE</sequence>
<reference evidence="2" key="1">
    <citation type="submission" date="2019-03" db="EMBL/GenBank/DDBJ databases">
        <title>Improved annotation for the trematode Fasciola hepatica.</title>
        <authorList>
            <person name="Choi Y.-J."/>
            <person name="Martin J."/>
            <person name="Mitreva M."/>
        </authorList>
    </citation>
    <scope>NUCLEOTIDE SEQUENCE [LARGE SCALE GENOMIC DNA]</scope>
</reference>
<accession>A0A4E0R419</accession>
<dbReference type="Gene3D" id="1.10.600.10">
    <property type="entry name" value="Farnesyl Diphosphate Synthase"/>
    <property type="match status" value="1"/>
</dbReference>
<evidence type="ECO:0000313" key="3">
    <source>
        <dbReference type="Proteomes" id="UP000230066"/>
    </source>
</evidence>
<evidence type="ECO:0000256" key="1">
    <source>
        <dbReference type="SAM" id="Phobius"/>
    </source>
</evidence>
<dbReference type="Pfam" id="PF00494">
    <property type="entry name" value="SQS_PSY"/>
    <property type="match status" value="1"/>
</dbReference>
<keyword evidence="1" id="KW-0812">Transmembrane</keyword>
<keyword evidence="1" id="KW-1133">Transmembrane helix</keyword>
<feature type="transmembrane region" description="Helical" evidence="1">
    <location>
        <begin position="40"/>
        <end position="68"/>
    </location>
</feature>
<name>A0A4E0R419_FASHE</name>
<dbReference type="InterPro" id="IPR002060">
    <property type="entry name" value="Squ/phyt_synthse"/>
</dbReference>
<proteinExistence type="predicted"/>